<evidence type="ECO:0000313" key="2">
    <source>
        <dbReference type="EMBL" id="CAE2267248.1"/>
    </source>
</evidence>
<dbReference type="PANTHER" id="PTHR46306">
    <property type="entry name" value="BTB/POZ DOMAIN-CONTAINING PROTEIN 9"/>
    <property type="match status" value="1"/>
</dbReference>
<sequence>MSCIASLPNDAQWTLASDMRAVLADGSMSDVDLVGNDGGRVSASRFVLGARSRVFRRMFFGTFMESSSNEIHLDYHSSVLSVLVEFCYTDEVLLFRGSKNSNDEERARVMVRVFSAAHYFELLSLEVGVTKMIEMILDRSKPLACAVFDETCGQGPDAYKLRSLAIETIRSYPEQSMLSETTMSSPGVAMLGSEAISDLMHDGKIRAEELTIFSVLRKWTKVGQKGSMTLTEKEETARGYAAMINLLHIPPSELVGAVKDSELVSRESIISALKQQSLMAEKATVIEREQFRQTVLFAKEVTLFRAPKDPMEKFTVTNAGNGGDEAFIERALHAERRGFPFTGCRSPPINTLGQVVIEGAGCEEVNGTYFEDGTFGGLPKYCKKGEWQGRDTNFVIYCWRSKVWYIAEVSTFGSLGKESNDLYLSDSSGRDLLPESMWRMDRLGQEPPPHCKFIPSAKRRRRVRRCVSSMF</sequence>
<dbReference type="SUPFAM" id="SSF54695">
    <property type="entry name" value="POZ domain"/>
    <property type="match status" value="1"/>
</dbReference>
<dbReference type="InterPro" id="IPR000210">
    <property type="entry name" value="BTB/POZ_dom"/>
</dbReference>
<dbReference type="AlphaFoldDB" id="A0A7S4JLA2"/>
<dbReference type="SMART" id="SM00225">
    <property type="entry name" value="BTB"/>
    <property type="match status" value="1"/>
</dbReference>
<feature type="domain" description="BTB" evidence="1">
    <location>
        <begin position="29"/>
        <end position="96"/>
    </location>
</feature>
<protein>
    <recommendedName>
        <fullName evidence="1">BTB domain-containing protein</fullName>
    </recommendedName>
</protein>
<dbReference type="GO" id="GO:0005737">
    <property type="term" value="C:cytoplasm"/>
    <property type="evidence" value="ECO:0007669"/>
    <property type="project" value="TreeGrafter"/>
</dbReference>
<evidence type="ECO:0000259" key="1">
    <source>
        <dbReference type="PROSITE" id="PS50097"/>
    </source>
</evidence>
<dbReference type="PROSITE" id="PS50097">
    <property type="entry name" value="BTB"/>
    <property type="match status" value="1"/>
</dbReference>
<dbReference type="PANTHER" id="PTHR46306:SF1">
    <property type="entry name" value="BTB_POZ DOMAIN-CONTAINING PROTEIN 9"/>
    <property type="match status" value="1"/>
</dbReference>
<dbReference type="Gene3D" id="3.30.710.10">
    <property type="entry name" value="Potassium Channel Kv1.1, Chain A"/>
    <property type="match status" value="1"/>
</dbReference>
<gene>
    <name evidence="2" type="ORF">OAUR00152_LOCUS29664</name>
</gene>
<dbReference type="EMBL" id="HBKQ01043075">
    <property type="protein sequence ID" value="CAE2267248.1"/>
    <property type="molecule type" value="Transcribed_RNA"/>
</dbReference>
<dbReference type="Pfam" id="PF00651">
    <property type="entry name" value="BTB"/>
    <property type="match status" value="1"/>
</dbReference>
<name>A0A7S4JLA2_9STRA</name>
<dbReference type="InterPro" id="IPR052407">
    <property type="entry name" value="BTB_POZ_domain_cont_9"/>
</dbReference>
<reference evidence="2" key="1">
    <citation type="submission" date="2021-01" db="EMBL/GenBank/DDBJ databases">
        <authorList>
            <person name="Corre E."/>
            <person name="Pelletier E."/>
            <person name="Niang G."/>
            <person name="Scheremetjew M."/>
            <person name="Finn R."/>
            <person name="Kale V."/>
            <person name="Holt S."/>
            <person name="Cochrane G."/>
            <person name="Meng A."/>
            <person name="Brown T."/>
            <person name="Cohen L."/>
        </authorList>
    </citation>
    <scope>NUCLEOTIDE SEQUENCE</scope>
    <source>
        <strain evidence="2">Isolate 1302-5</strain>
    </source>
</reference>
<dbReference type="CDD" id="cd18186">
    <property type="entry name" value="BTB_POZ_ZBTB_KLHL-like"/>
    <property type="match status" value="1"/>
</dbReference>
<accession>A0A7S4JLA2</accession>
<dbReference type="InterPro" id="IPR011333">
    <property type="entry name" value="SKP1/BTB/POZ_sf"/>
</dbReference>
<organism evidence="2">
    <name type="scientific">Odontella aurita</name>
    <dbReference type="NCBI Taxonomy" id="265563"/>
    <lineage>
        <taxon>Eukaryota</taxon>
        <taxon>Sar</taxon>
        <taxon>Stramenopiles</taxon>
        <taxon>Ochrophyta</taxon>
        <taxon>Bacillariophyta</taxon>
        <taxon>Mediophyceae</taxon>
        <taxon>Biddulphiophycidae</taxon>
        <taxon>Eupodiscales</taxon>
        <taxon>Odontellaceae</taxon>
        <taxon>Odontella</taxon>
    </lineage>
</organism>
<proteinExistence type="predicted"/>